<dbReference type="Proteomes" id="UP000216207">
    <property type="component" value="Unassembled WGS sequence"/>
</dbReference>
<evidence type="ECO:0000313" key="6">
    <source>
        <dbReference type="Proteomes" id="UP000216207"/>
    </source>
</evidence>
<comment type="catalytic activity">
    <reaction evidence="4">
        <text>acetoacetate + H(+) = acetone + CO2</text>
        <dbReference type="Rhea" id="RHEA:19729"/>
        <dbReference type="ChEBI" id="CHEBI:13705"/>
        <dbReference type="ChEBI" id="CHEBI:15347"/>
        <dbReference type="ChEBI" id="CHEBI:15378"/>
        <dbReference type="ChEBI" id="CHEBI:16526"/>
        <dbReference type="EC" id="4.1.1.4"/>
    </reaction>
</comment>
<dbReference type="Gene3D" id="2.40.400.10">
    <property type="entry name" value="Acetoacetate decarboxylase-like"/>
    <property type="match status" value="1"/>
</dbReference>
<dbReference type="InterPro" id="IPR023375">
    <property type="entry name" value="ADC_dom_sf"/>
</dbReference>
<comment type="caution">
    <text evidence="5">The sequence shown here is derived from an EMBL/GenBank/DDBJ whole genome shotgun (WGS) entry which is preliminary data.</text>
</comment>
<accession>A0A268NX41</accession>
<evidence type="ECO:0000313" key="5">
    <source>
        <dbReference type="EMBL" id="PAE88107.1"/>
    </source>
</evidence>
<comment type="function">
    <text evidence="4">Catalyzes the conversion of acetoacetate to acetone and carbon dioxide.</text>
</comment>
<dbReference type="EMBL" id="NPCC01000023">
    <property type="protein sequence ID" value="PAE88107.1"/>
    <property type="molecule type" value="Genomic_DNA"/>
</dbReference>
<dbReference type="EC" id="4.1.1.4" evidence="4"/>
<organism evidence="5 6">
    <name type="scientific">Shouchella clausii</name>
    <name type="common">Alkalihalobacillus clausii</name>
    <dbReference type="NCBI Taxonomy" id="79880"/>
    <lineage>
        <taxon>Bacteria</taxon>
        <taxon>Bacillati</taxon>
        <taxon>Bacillota</taxon>
        <taxon>Bacilli</taxon>
        <taxon>Bacillales</taxon>
        <taxon>Bacillaceae</taxon>
        <taxon>Shouchella</taxon>
    </lineage>
</organism>
<dbReference type="InterPro" id="IPR023653">
    <property type="entry name" value="Acetoacetate_decarboxylase_bac"/>
</dbReference>
<feature type="active site" description="Schiff-base intermediate with acetoacetate" evidence="4">
    <location>
        <position position="115"/>
    </location>
</feature>
<name>A0A268NX41_SHOCL</name>
<dbReference type="SUPFAM" id="SSF160104">
    <property type="entry name" value="Acetoacetate decarboxylase-like"/>
    <property type="match status" value="1"/>
</dbReference>
<dbReference type="RefSeq" id="WP_073303915.1">
    <property type="nucleotide sequence ID" value="NZ_JAIEWK010000010.1"/>
</dbReference>
<evidence type="ECO:0000256" key="3">
    <source>
        <dbReference type="ARBA" id="ARBA00023270"/>
    </source>
</evidence>
<sequence length="246" mass="27637">MKKNEIRKQMTTPLGAPAYPSGPFYFRNREYLNILYRTDMEALRRIVPEPLEIDEPLVKFEIMYMPDVTGLGAYTESGQVIPVSFNGEKGDYLHAMYVDNHPAIAGGREASAYPKKLGSPRLYIDSDTLVGTLDYGSLRVATATMGYKHQPLDLELARQELTKPTYMLKIVPDFDGSQQVCRLLRTQTKDLTIHGAWTAPARLQLFAHALAPMADLPVLEVISASHIVTDLTLSKPDVVYDYLKEQ</sequence>
<evidence type="ECO:0000256" key="4">
    <source>
        <dbReference type="HAMAP-Rule" id="MF_00597"/>
    </source>
</evidence>
<keyword evidence="3 4" id="KW-0704">Schiff base</keyword>
<comment type="similarity">
    <text evidence="4">Belongs to the ADC family.</text>
</comment>
<dbReference type="AlphaFoldDB" id="A0A268NX41"/>
<evidence type="ECO:0000256" key="2">
    <source>
        <dbReference type="ARBA" id="ARBA00023239"/>
    </source>
</evidence>
<protein>
    <recommendedName>
        <fullName evidence="4">Acetoacetate decarboxylase</fullName>
        <shortName evidence="4">AAD</shortName>
        <shortName evidence="4">ADC</shortName>
        <ecNumber evidence="4">4.1.1.4</ecNumber>
    </recommendedName>
</protein>
<keyword evidence="1 4" id="KW-0210">Decarboxylase</keyword>
<keyword evidence="2 4" id="KW-0456">Lyase</keyword>
<reference evidence="5 6" key="1">
    <citation type="submission" date="2017-07" db="EMBL/GenBank/DDBJ databases">
        <title>Isolation and whole genome analysis of endospore-forming bacteria from heroin.</title>
        <authorList>
            <person name="Kalinowski J."/>
            <person name="Ahrens B."/>
            <person name="Al-Dilaimi A."/>
            <person name="Winkler A."/>
            <person name="Wibberg D."/>
            <person name="Schleenbecker U."/>
            <person name="Ruckert C."/>
            <person name="Wolfel R."/>
            <person name="Grass G."/>
        </authorList>
    </citation>
    <scope>NUCLEOTIDE SEQUENCE [LARGE SCALE GENOMIC DNA]</scope>
    <source>
        <strain evidence="5 6">7539</strain>
    </source>
</reference>
<dbReference type="NCBIfam" id="NF002614">
    <property type="entry name" value="PRK02265.1"/>
    <property type="match status" value="1"/>
</dbReference>
<dbReference type="InterPro" id="IPR010451">
    <property type="entry name" value="Acetoacetate_decarboxylase"/>
</dbReference>
<gene>
    <name evidence="4" type="primary">adc</name>
    <name evidence="5" type="ORF">CHH72_14760</name>
</gene>
<dbReference type="GO" id="GO:0047602">
    <property type="term" value="F:acetoacetate decarboxylase activity"/>
    <property type="evidence" value="ECO:0007669"/>
    <property type="project" value="UniProtKB-UniRule"/>
</dbReference>
<dbReference type="Pfam" id="PF06314">
    <property type="entry name" value="ADC"/>
    <property type="match status" value="1"/>
</dbReference>
<dbReference type="HAMAP" id="MF_00597">
    <property type="entry name" value="ADC"/>
    <property type="match status" value="1"/>
</dbReference>
<proteinExistence type="inferred from homology"/>
<evidence type="ECO:0000256" key="1">
    <source>
        <dbReference type="ARBA" id="ARBA00022793"/>
    </source>
</evidence>